<dbReference type="FunFam" id="2.60.40.60:FF:000029">
    <property type="entry name" value="Cadherin EGF LAG seven-pass G-type receptor 3"/>
    <property type="match status" value="1"/>
</dbReference>
<evidence type="ECO:0000256" key="8">
    <source>
        <dbReference type="ARBA" id="ARBA00022692"/>
    </source>
</evidence>
<dbReference type="InterPro" id="IPR000742">
    <property type="entry name" value="EGF"/>
</dbReference>
<dbReference type="InterPro" id="IPR001881">
    <property type="entry name" value="EGF-like_Ca-bd_dom"/>
</dbReference>
<evidence type="ECO:0000256" key="17">
    <source>
        <dbReference type="ARBA" id="ARBA00023180"/>
    </source>
</evidence>
<dbReference type="FunFam" id="2.60.120.200:FF:000084">
    <property type="entry name" value="Cadherin EGF LAG seven-pass G-type receptor 3"/>
    <property type="match status" value="1"/>
</dbReference>
<accession>A0A7F8QR36</accession>
<feature type="domain" description="EGF-like" evidence="28">
    <location>
        <begin position="1435"/>
        <end position="1471"/>
    </location>
</feature>
<dbReference type="InterPro" id="IPR002645">
    <property type="entry name" value="STAS_dom"/>
</dbReference>
<dbReference type="FunFam" id="2.60.40.60:FF:000010">
    <property type="entry name" value="Cadherin EGF LAG seven-pass G-type receptor 3"/>
    <property type="match status" value="2"/>
</dbReference>
<proteinExistence type="inferred from homology"/>
<dbReference type="InterPro" id="IPR001791">
    <property type="entry name" value="Laminin_G"/>
</dbReference>
<evidence type="ECO:0000256" key="12">
    <source>
        <dbReference type="ARBA" id="ARBA00022989"/>
    </source>
</evidence>
<feature type="disulfide bond" evidence="22">
    <location>
        <begin position="1461"/>
        <end position="1470"/>
    </location>
</feature>
<feature type="domain" description="EGF-like" evidence="28">
    <location>
        <begin position="1375"/>
        <end position="1433"/>
    </location>
</feature>
<dbReference type="Gene3D" id="4.10.1240.10">
    <property type="entry name" value="GPCR, family 2, extracellular hormone receptor domain"/>
    <property type="match status" value="1"/>
</dbReference>
<dbReference type="PROSITE" id="PS50227">
    <property type="entry name" value="G_PROTEIN_RECEP_F2_3"/>
    <property type="match status" value="1"/>
</dbReference>
<keyword evidence="11 21" id="KW-0106">Calcium</keyword>
<feature type="domain" description="Cadherin" evidence="32">
    <location>
        <begin position="757"/>
        <end position="858"/>
    </location>
</feature>
<feature type="region of interest" description="Disordered" evidence="24">
    <location>
        <begin position="144"/>
        <end position="304"/>
    </location>
</feature>
<feature type="transmembrane region" description="Helical" evidence="25">
    <location>
        <begin position="2596"/>
        <end position="2614"/>
    </location>
</feature>
<dbReference type="InterPro" id="IPR046338">
    <property type="entry name" value="GAIN_dom_sf"/>
</dbReference>
<feature type="region of interest" description="Disordered" evidence="24">
    <location>
        <begin position="90"/>
        <end position="114"/>
    </location>
</feature>
<dbReference type="Pfam" id="PF02793">
    <property type="entry name" value="HRM"/>
    <property type="match status" value="1"/>
</dbReference>
<feature type="transmembrane region" description="Helical" evidence="25">
    <location>
        <begin position="2641"/>
        <end position="2669"/>
    </location>
</feature>
<feature type="domain" description="Laminin G" evidence="27">
    <location>
        <begin position="1515"/>
        <end position="1719"/>
    </location>
</feature>
<dbReference type="FunFam" id="2.10.25.10:FF:000286">
    <property type="entry name" value="Cadherin EGF LAG seven-pass G-type receptor 3"/>
    <property type="match status" value="1"/>
</dbReference>
<keyword evidence="9 26" id="KW-0732">Signal</keyword>
<dbReference type="Gene3D" id="2.60.120.200">
    <property type="match status" value="2"/>
</dbReference>
<feature type="domain" description="Cadherin" evidence="32">
    <location>
        <begin position="326"/>
        <end position="433"/>
    </location>
</feature>
<sequence>MARRPPWWSLRGPTTPLLLLLLLLSLFPLSREELGVDGGQGWDPGVAAATGPGARTGGRALALCPETPGVQEDGEPDLGVREPVFMGLRGGRQSAQSGRGPPEQPNAGLGGKYGVQALDSRGRETGQGPGSLLCWRAEVSSCGQTGPLRRDSLSPEALSPGVPSLENSSPFPSDLLVRPRGYKSVSSQRNAGRGNPKKVGTMRCCGELWAPRRRGQGERTATSRAERTAPQPDCSPRAVGSGPGLDSAPRIERTAPASGSAPRKSRTAPEPTPERMRSRGLFRRRFLRQRRGPRPPGVPARPRVWRIPPASRVRPRRAANRHPQFPQYNYQALVPENEAAGTAVLRVVAQDPDAGEAGRLVYSLAALMNSRSLELFSIDPLSGLIRTEAALDRESMERHYLRVTAQDHGSPRLSATTMVAVTVADRNDHEPVFEQAQYRETLRENVEEGYPILQLRATDGDAPPNANLRYRFVGPPAARAAASAAFEIDPRSGLISTSGRVDREHMESYELVVEASDQGQEPGPRSATVRVHITVLDENDNAPQFSEKRYVAQVREDVRPHTVVLRVTATDRDKDANGLVHYNIISGNSRGHFAIDSLTGEIQVVAPLDFETEREYALRIRAQDAGRPPLSNNTGLASIQVVDINDHTPIFVSTPFQVSVLENAPLGHSVIHIQAVDADHGENARLEYSLTGVAPDMPFVINSATGWVSVSGPLDRESVEHYFFGVEARDHGTPPLSASASVTVTVLDVNDNRPEFTMKEYHLRLNEDAAVGTTVVSVTAVDRDANSAISYQITGGNTRNRFAISTQGGVGLVTLALPLDYKQERYFKLVLTASDRALHDHCYVHINITDANTHRPVFQSAHYSVSVNEDRPVGSTVVVISASDDDVGENARITYLLEDNLPQFRIDADSGAITLQAPLDYEDQVTYTLAITARDNGIPQKADTTYVEVMVNDVNDNAPQFVASHYTGLVSEDAPPFTSVLQISATDRDAHANGRVQYTFQNGEDGDGDFTIEPTSGIVRTVRRLDREAVPVYELTAYAVDRGVPPLRTPVSIQVTVQDVNDNAPVFPAEEFEVRVKENSIVGSVVAQITAVDPDEGPNAHIMYQIVEGNIPELFQMDIFSGELTALIDLDYEARQEYVIVVQATSAPLVSRATVHVCLVDQNDNSPVLNNFQILFNNYVSNRSDTFPSGVIGRIPAYDPDVSDHLFYSFERGNELQLLVVNQTSGELRLSRKLDNNRPLVASMLVTVTDGLHSVTAQCVLRVVIITEELLANSLTVRLENMWQERFLSPLLGHFLEGVAAVLATPAEDVFIFNIQNDTDVGGTVLNVSFSALAPRGAGAGATGPWFSSEELQEQLYVRRAALAARSLLDVLPFDDNVCLREPCENYMKCVSVLRFDSSAPFLASASTLFRPIQPIAGLRCRCPPGFTGDFCETELDLCYSNPCRNGGACARREGGYTCVCGPRFTGEDCELDTEAGRCVPGVCRNGGTCADGPDGGFRCQCPAGGAFEGPRCEVAARSFPPSSFVMFRGLRQRFHLTLSLSFATVQPSGLLFYNGRLNEKHDFLALELVAGQVRLTYSTGESNTVVSPTVPGGLSDGQWHTVHLRYYNKPRTDALGSAQGPSKDKVAVLSVDDCDMAVALQFGAEIGNYSCAAAGEQTSSKKSLDLTGPLLLGGVPNLPENFPVSHKEFVGCMRDLYIDGRRVDMAAFVANNGTMAGCQAKLHFCDSGPCKNSGFCSERWGGFSCDCPVGFGGKDCRLTMAHPHHFRGNGTLSWDFGNDMAVSVPWYLGLAFRTRATQGVLMQVQAGPHSTLLCQLDRGLLSVTVTRGSGRAAHLLLDQVTVSDGRWHDLRLELQEEPGGRRGHHVLMVSLDFSLFQDTMAVGSELQGLKVKRLHVGGLPPSSEEEVPQGLVGCIQGLWLGSTPSGSPALLPPSHRVNVEPGCVVTNACASGPCPPHADCRDLWQTFSCTCWPGYYGPGCVDACLLNPCQNQGSCRHLPGAPHGYTCDCVGGYFGHHCEHRMDQQCPRGWWGSPSCGPCNCDVHKGFDPNCNKTNGQCHCKEFHYRPRGSDSCLPCDCYPVGSTSRSCAPHSGQCPCRPGALGRQCNSCDSPFAEVTASGCRVLYDACPKSLRSGVWWPQTKFGMLASVPCPRGALGLRGAGAAVRLCGEDQGWLEPDLFNCTSPAFRELNLLLDGLELNKTVLDTVEAKKLAQRLREVTGHTDHYFSQDVRVTARLLAHLLAFESHQQGFGLTATQDAHFNENLLWAGSALLAPETGDLWAALGQRAPGGSPGSAGLVQHLEEYAATLARNMELTYLNPVGLVTPNIMLSIDRMEHPSPTRGTRRYPRYHSNLFRGQDAWDPHTHVLLPSQSPRPSPPEALSTSSSSMENSTTSSVAPPPAPPEPEPEPGISIVILLVYRTLGGLLPAQFQAERRGARLPQNPVMNSPVVSVAVFHRRNFLRGVLESPISLEFRLLQTANRSKAICVQWDPPGPVGLGLVRFGFVVTYLSEPLVRGYTTAASVQVFVSQLKYVFGLQLSSRSGPLSLIYTVVDVCSKLPQSVVGTVVTALVAGVVLVLVKLLSDKLHRYLPMPIPGELLTLIGATGISYGVGLKARFGVDVVGDIPAGLLPPAAPSPQLFASLVGYAFTIAVVGFAIAISLGKIFALRHGYRVDSNQELVALGLSNLIGGIFQCFPVSCSMSRSLVQESAGGNTQVAGAVSSLFILIIIVKLGELFRDLPKAVLAAAIIVNLKGMLKQFSDIRSLWKSNRMDLLIWLVTFVATILLNLDIGLAISVVFSLLLVVVRTQLPRYSVLGQVPDTDIYQDVAEYSEAREVPGVKVFRSSATMYFANAELYSDALKQRCGVDVDHLISQKKKRLRKQEQKLKRLQKSLQKEAGAPSSQTAASEGTSVSIQVNTSIRDMESNNVEDSKAKASTGNELEDAAASGQEDAKAPNGSTLKALGLPQPHFHSLVLDLGALSFVDTVCIKNLKNIFSDFREIEVEVYMAACHTPVIAQLEAGHFFDASITKQHLFASVHDAVLFALQHPRPSPASSVLMTKL</sequence>
<dbReference type="CDD" id="cd00054">
    <property type="entry name" value="EGF_CA"/>
    <property type="match status" value="5"/>
</dbReference>
<keyword evidence="18" id="KW-0807">Transducer</keyword>
<evidence type="ECO:0000259" key="33">
    <source>
        <dbReference type="PROSITE" id="PS50801"/>
    </source>
</evidence>
<evidence type="ECO:0000256" key="1">
    <source>
        <dbReference type="ARBA" id="ARBA00002066"/>
    </source>
</evidence>
<keyword evidence="4" id="KW-0217">Developmental protein</keyword>
<keyword evidence="15 22" id="KW-1015">Disulfide bond</keyword>
<dbReference type="InterPro" id="IPR057244">
    <property type="entry name" value="GAIN_B"/>
</dbReference>
<dbReference type="SMART" id="SM00181">
    <property type="entry name" value="EGF"/>
    <property type="match status" value="6"/>
</dbReference>
<feature type="disulfide bond" evidence="22">
    <location>
        <begin position="1748"/>
        <end position="1757"/>
    </location>
</feature>
<dbReference type="GO" id="GO:0007156">
    <property type="term" value="P:homophilic cell adhesion via plasma membrane adhesion molecules"/>
    <property type="evidence" value="ECO:0007669"/>
    <property type="project" value="InterPro"/>
</dbReference>
<comment type="function">
    <text evidence="1">Receptor that may have an important role in cell/cell signaling during nervous system formation.</text>
</comment>
<dbReference type="PROSITE" id="PS50801">
    <property type="entry name" value="STAS"/>
    <property type="match status" value="1"/>
</dbReference>
<dbReference type="Pfam" id="PF01740">
    <property type="entry name" value="STAS"/>
    <property type="match status" value="1"/>
</dbReference>
<dbReference type="InterPro" id="IPR001879">
    <property type="entry name" value="GPCR_2_extracellular_dom"/>
</dbReference>
<feature type="domain" description="Cadherin" evidence="32">
    <location>
        <begin position="652"/>
        <end position="756"/>
    </location>
</feature>
<evidence type="ECO:0000256" key="7">
    <source>
        <dbReference type="ARBA" id="ARBA00022553"/>
    </source>
</evidence>
<dbReference type="RefSeq" id="XP_030883662.1">
    <property type="nucleotide sequence ID" value="XM_031027802.1"/>
</dbReference>
<dbReference type="SMART" id="SM00008">
    <property type="entry name" value="HormR"/>
    <property type="match status" value="1"/>
</dbReference>
<evidence type="ECO:0000256" key="16">
    <source>
        <dbReference type="ARBA" id="ARBA00023170"/>
    </source>
</evidence>
<feature type="domain" description="Cadherin" evidence="32">
    <location>
        <begin position="859"/>
        <end position="961"/>
    </location>
</feature>
<evidence type="ECO:0000256" key="3">
    <source>
        <dbReference type="ARBA" id="ARBA00010933"/>
    </source>
</evidence>
<comment type="caution">
    <text evidence="22">Lacks conserved residue(s) required for the propagation of feature annotation.</text>
</comment>
<dbReference type="CDD" id="cd00055">
    <property type="entry name" value="EGF_Lam"/>
    <property type="match status" value="2"/>
</dbReference>
<dbReference type="OrthoDB" id="26203at2759"/>
<feature type="region of interest" description="Disordered" evidence="24">
    <location>
        <begin position="2365"/>
        <end position="2407"/>
    </location>
</feature>
<protein>
    <submittedName>
        <fullName evidence="35">Cadherin EGF LAG seven-pass G-type receptor 3</fullName>
    </submittedName>
</protein>
<dbReference type="SMART" id="SM00112">
    <property type="entry name" value="CA"/>
    <property type="match status" value="9"/>
</dbReference>
<organism evidence="34 35">
    <name type="scientific">Leptonychotes weddellii</name>
    <name type="common">Weddell seal</name>
    <name type="synonym">Otaria weddellii</name>
    <dbReference type="NCBI Taxonomy" id="9713"/>
    <lineage>
        <taxon>Eukaryota</taxon>
        <taxon>Metazoa</taxon>
        <taxon>Chordata</taxon>
        <taxon>Craniata</taxon>
        <taxon>Vertebrata</taxon>
        <taxon>Euteleostomi</taxon>
        <taxon>Mammalia</taxon>
        <taxon>Eutheria</taxon>
        <taxon>Laurasiatheria</taxon>
        <taxon>Carnivora</taxon>
        <taxon>Caniformia</taxon>
        <taxon>Pinnipedia</taxon>
        <taxon>Phocidae</taxon>
        <taxon>Monachinae</taxon>
        <taxon>Lobodontini</taxon>
        <taxon>Leptonychotes</taxon>
    </lineage>
</organism>
<dbReference type="SUPFAM" id="SSF111418">
    <property type="entry name" value="Hormone receptor domain"/>
    <property type="match status" value="1"/>
</dbReference>
<keyword evidence="19" id="KW-0379">Hydroxylation</keyword>
<dbReference type="PROSITE" id="PS00022">
    <property type="entry name" value="EGF_1"/>
    <property type="match status" value="4"/>
</dbReference>
<evidence type="ECO:0000256" key="25">
    <source>
        <dbReference type="SAM" id="Phobius"/>
    </source>
</evidence>
<dbReference type="CDD" id="cd11304">
    <property type="entry name" value="Cadherin_repeat"/>
    <property type="match status" value="9"/>
</dbReference>
<dbReference type="InterPro" id="IPR032471">
    <property type="entry name" value="AGRL2-4_GAIN_subdom_A"/>
</dbReference>
<dbReference type="InterPro" id="IPR013320">
    <property type="entry name" value="ConA-like_dom_sf"/>
</dbReference>
<dbReference type="Pfam" id="PF02210">
    <property type="entry name" value="Laminin_G_2"/>
    <property type="match status" value="2"/>
</dbReference>
<dbReference type="FunFam" id="2.60.40.60:FF:000044">
    <property type="entry name" value="Cadherin, EGF LAG seven-pass G-type receptor 3"/>
    <property type="match status" value="1"/>
</dbReference>
<dbReference type="SUPFAM" id="SSF49313">
    <property type="entry name" value="Cadherin-like"/>
    <property type="match status" value="9"/>
</dbReference>
<dbReference type="InterPro" id="IPR002126">
    <property type="entry name" value="Cadherin-like_dom"/>
</dbReference>
<keyword evidence="12 25" id="KW-1133">Transmembrane helix</keyword>
<dbReference type="PROSITE" id="PS01186">
    <property type="entry name" value="EGF_2"/>
    <property type="match status" value="3"/>
</dbReference>
<feature type="domain" description="Cadherin" evidence="32">
    <location>
        <begin position="434"/>
        <end position="545"/>
    </location>
</feature>
<dbReference type="InterPro" id="IPR002049">
    <property type="entry name" value="LE_dom"/>
</dbReference>
<feature type="domain" description="Laminin G" evidence="27">
    <location>
        <begin position="1764"/>
        <end position="1944"/>
    </location>
</feature>
<dbReference type="Pfam" id="PF00008">
    <property type="entry name" value="EGF"/>
    <property type="match status" value="2"/>
</dbReference>
<feature type="domain" description="EGF-like" evidence="28">
    <location>
        <begin position="1982"/>
        <end position="2020"/>
    </location>
</feature>
<dbReference type="Gene3D" id="3.30.750.24">
    <property type="entry name" value="STAS domain"/>
    <property type="match status" value="1"/>
</dbReference>
<evidence type="ECO:0000256" key="4">
    <source>
        <dbReference type="ARBA" id="ARBA00022473"/>
    </source>
</evidence>
<keyword evidence="34" id="KW-1185">Reference proteome</keyword>
<dbReference type="Pfam" id="PF00053">
    <property type="entry name" value="EGF_laminin"/>
    <property type="match status" value="1"/>
</dbReference>
<evidence type="ECO:0000256" key="13">
    <source>
        <dbReference type="ARBA" id="ARBA00023040"/>
    </source>
</evidence>
<dbReference type="FunFam" id="2.60.40.60:FF:000023">
    <property type="entry name" value="Cadherin EGF LAG seven-pass G-type receptor 3"/>
    <property type="match status" value="2"/>
</dbReference>
<dbReference type="SMART" id="SM00282">
    <property type="entry name" value="LamG"/>
    <property type="match status" value="2"/>
</dbReference>
<evidence type="ECO:0000256" key="24">
    <source>
        <dbReference type="SAM" id="MobiDB-lite"/>
    </source>
</evidence>
<feature type="domain" description="Laminin EGF-like" evidence="29">
    <location>
        <begin position="2077"/>
        <end position="2124"/>
    </location>
</feature>
<dbReference type="GeneID" id="102746375"/>
<dbReference type="Pfam" id="PF23592">
    <property type="entry name" value="Cadherin_CELSR2_9th"/>
    <property type="match status" value="1"/>
</dbReference>
<evidence type="ECO:0000256" key="26">
    <source>
        <dbReference type="SAM" id="SignalP"/>
    </source>
</evidence>
<dbReference type="InterPro" id="IPR011547">
    <property type="entry name" value="SLC26A/SulP_dom"/>
</dbReference>
<evidence type="ECO:0000256" key="6">
    <source>
        <dbReference type="ARBA" id="ARBA00022536"/>
    </source>
</evidence>
<feature type="domain" description="STAS" evidence="33">
    <location>
        <begin position="2831"/>
        <end position="3046"/>
    </location>
</feature>
<dbReference type="FunFam" id="2.60.40.60:FF:000040">
    <property type="entry name" value="cadherin EGF LAG seven-pass G-type receptor 3"/>
    <property type="match status" value="1"/>
</dbReference>
<dbReference type="SUPFAM" id="SSF49899">
    <property type="entry name" value="Concanavalin A-like lectins/glucanases"/>
    <property type="match status" value="2"/>
</dbReference>
<feature type="domain" description="Cadherin" evidence="32">
    <location>
        <begin position="546"/>
        <end position="651"/>
    </location>
</feature>
<evidence type="ECO:0000256" key="15">
    <source>
        <dbReference type="ARBA" id="ARBA00023157"/>
    </source>
</evidence>
<evidence type="ECO:0000259" key="29">
    <source>
        <dbReference type="PROSITE" id="PS50027"/>
    </source>
</evidence>
<evidence type="ECO:0000256" key="10">
    <source>
        <dbReference type="ARBA" id="ARBA00022737"/>
    </source>
</evidence>
<dbReference type="Pfam" id="PF00916">
    <property type="entry name" value="Sulfate_transp"/>
    <property type="match status" value="1"/>
</dbReference>
<evidence type="ECO:0000256" key="19">
    <source>
        <dbReference type="ARBA" id="ARBA00023278"/>
    </source>
</evidence>
<evidence type="ECO:0000313" key="35">
    <source>
        <dbReference type="RefSeq" id="XP_030883662.1"/>
    </source>
</evidence>
<feature type="domain" description="Cadherin" evidence="32">
    <location>
        <begin position="962"/>
        <end position="1067"/>
    </location>
</feature>
<evidence type="ECO:0000256" key="23">
    <source>
        <dbReference type="PROSITE-ProRule" id="PRU00460"/>
    </source>
</evidence>
<keyword evidence="17" id="KW-0325">Glycoprotein</keyword>
<keyword evidence="7" id="KW-0597">Phosphoprotein</keyword>
<dbReference type="GO" id="GO:0005886">
    <property type="term" value="C:plasma membrane"/>
    <property type="evidence" value="ECO:0007669"/>
    <property type="project" value="UniProtKB-SubCell"/>
</dbReference>
<evidence type="ECO:0000259" key="28">
    <source>
        <dbReference type="PROSITE" id="PS50026"/>
    </source>
</evidence>
<dbReference type="FunFam" id="2.10.25.10:FF:000011">
    <property type="entry name" value="Cadherin EGF LAG seven-pass G-type receptor"/>
    <property type="match status" value="1"/>
</dbReference>
<feature type="compositionally biased region" description="Basic and acidic residues" evidence="24">
    <location>
        <begin position="2923"/>
        <end position="2935"/>
    </location>
</feature>
<keyword evidence="8 25" id="KW-0812">Transmembrane</keyword>
<dbReference type="PROSITE" id="PS50027">
    <property type="entry name" value="EGF_LAM_2"/>
    <property type="match status" value="1"/>
</dbReference>
<dbReference type="Gene3D" id="2.60.220.50">
    <property type="match status" value="1"/>
</dbReference>
<dbReference type="FunFam" id="2.60.40.60:FF:000038">
    <property type="entry name" value="Cadherin EGF LAG seven-pass G-type receptor 3"/>
    <property type="match status" value="1"/>
</dbReference>
<feature type="transmembrane region" description="Helical" evidence="25">
    <location>
        <begin position="2681"/>
        <end position="2700"/>
    </location>
</feature>
<feature type="domain" description="Cadherin" evidence="32">
    <location>
        <begin position="1068"/>
        <end position="1169"/>
    </location>
</feature>
<feature type="compositionally biased region" description="Low complexity" evidence="24">
    <location>
        <begin position="91"/>
        <end position="100"/>
    </location>
</feature>
<feature type="chain" id="PRO_5028932325" evidence="26">
    <location>
        <begin position="33"/>
        <end position="3063"/>
    </location>
</feature>
<dbReference type="Gene3D" id="2.10.25.10">
    <property type="entry name" value="Laminin"/>
    <property type="match status" value="7"/>
</dbReference>
<evidence type="ECO:0000256" key="21">
    <source>
        <dbReference type="PROSITE-ProRule" id="PRU00043"/>
    </source>
</evidence>
<feature type="disulfide bond" evidence="23">
    <location>
        <begin position="2077"/>
        <end position="2089"/>
    </location>
</feature>
<feature type="transmembrane region" description="Helical" evidence="25">
    <location>
        <begin position="2712"/>
        <end position="2732"/>
    </location>
</feature>
<evidence type="ECO:0000259" key="27">
    <source>
        <dbReference type="PROSITE" id="PS50025"/>
    </source>
</evidence>
<dbReference type="GO" id="GO:0004930">
    <property type="term" value="F:G protein-coupled receptor activity"/>
    <property type="evidence" value="ECO:0007669"/>
    <property type="project" value="UniProtKB-KW"/>
</dbReference>
<keyword evidence="14 25" id="KW-0472">Membrane</keyword>
<evidence type="ECO:0000256" key="20">
    <source>
        <dbReference type="ARBA" id="ARBA00023292"/>
    </source>
</evidence>
<feature type="compositionally biased region" description="Polar residues" evidence="24">
    <location>
        <begin position="2902"/>
        <end position="2922"/>
    </location>
</feature>
<dbReference type="SUPFAM" id="SSF52091">
    <property type="entry name" value="SpoIIaa-like"/>
    <property type="match status" value="1"/>
</dbReference>
<dbReference type="FunFam" id="4.10.1240.10:FF:000021">
    <property type="entry name" value="Cadherin EGF LAG seven-pass G-type receptor"/>
    <property type="match status" value="1"/>
</dbReference>
<comment type="subcellular location">
    <subcellularLocation>
        <location evidence="2">Cell membrane</location>
        <topology evidence="2">Multi-pass membrane protein</topology>
    </subcellularLocation>
</comment>
<evidence type="ECO:0000259" key="30">
    <source>
        <dbReference type="PROSITE" id="PS50221"/>
    </source>
</evidence>
<feature type="signal peptide" evidence="26">
    <location>
        <begin position="1"/>
        <end position="32"/>
    </location>
</feature>
<dbReference type="FunFam" id="2.60.40.60:FF:000013">
    <property type="entry name" value="Cadherin EGF LAG seven-pass G-type receptor"/>
    <property type="match status" value="1"/>
</dbReference>
<evidence type="ECO:0000259" key="31">
    <source>
        <dbReference type="PROSITE" id="PS50227"/>
    </source>
</evidence>
<reference evidence="35" key="1">
    <citation type="submission" date="2025-08" db="UniProtKB">
        <authorList>
            <consortium name="RefSeq"/>
        </authorList>
    </citation>
    <scope>IDENTIFICATION</scope>
    <source>
        <tissue evidence="35">Liver</tissue>
    </source>
</reference>
<dbReference type="InterPro" id="IPR015919">
    <property type="entry name" value="Cadherin-like_sf"/>
</dbReference>
<dbReference type="FunFam" id="2.10.25.10:FF:000311">
    <property type="entry name" value="Cadherin EGF LAG seven-pass G-type receptor 3"/>
    <property type="match status" value="1"/>
</dbReference>
<evidence type="ECO:0000256" key="2">
    <source>
        <dbReference type="ARBA" id="ARBA00004651"/>
    </source>
</evidence>
<feature type="disulfide bond" evidence="22">
    <location>
        <begin position="2010"/>
        <end position="2019"/>
    </location>
</feature>
<evidence type="ECO:0000256" key="11">
    <source>
        <dbReference type="ARBA" id="ARBA00022837"/>
    </source>
</evidence>
<feature type="compositionally biased region" description="Basic residues" evidence="24">
    <location>
        <begin position="278"/>
        <end position="293"/>
    </location>
</feature>
<dbReference type="PRINTS" id="PR00205">
    <property type="entry name" value="CADHERIN"/>
</dbReference>
<feature type="region of interest" description="Disordered" evidence="24">
    <location>
        <begin position="2885"/>
        <end position="2962"/>
    </location>
</feature>
<feature type="transmembrane region" description="Helical" evidence="25">
    <location>
        <begin position="2776"/>
        <end position="2807"/>
    </location>
</feature>
<dbReference type="InterPro" id="IPR036513">
    <property type="entry name" value="STAS_dom_sf"/>
</dbReference>
<dbReference type="SMART" id="SM00180">
    <property type="entry name" value="EGF_Lam"/>
    <property type="match status" value="1"/>
</dbReference>
<feature type="compositionally biased region" description="Low complexity" evidence="24">
    <location>
        <begin position="2384"/>
        <end position="2397"/>
    </location>
</feature>
<dbReference type="PROSITE" id="PS50026">
    <property type="entry name" value="EGF_3"/>
    <property type="match status" value="6"/>
</dbReference>
<feature type="disulfide bond" evidence="22">
    <location>
        <begin position="1423"/>
        <end position="1432"/>
    </location>
</feature>
<dbReference type="FunFam" id="2.60.120.200:FF:000074">
    <property type="entry name" value="Cadherin EGF LAG seven-pass G-type receptor 3"/>
    <property type="match status" value="1"/>
</dbReference>
<keyword evidence="13" id="KW-0297">G-protein coupled receptor</keyword>
<dbReference type="PROSITE" id="PS50221">
    <property type="entry name" value="GAIN_B"/>
    <property type="match status" value="1"/>
</dbReference>
<comment type="similarity">
    <text evidence="3">Belongs to the G-protein coupled receptor 2 family. LN-TM7 subfamily.</text>
</comment>
<evidence type="ECO:0000256" key="5">
    <source>
        <dbReference type="ARBA" id="ARBA00022475"/>
    </source>
</evidence>
<evidence type="ECO:0000256" key="14">
    <source>
        <dbReference type="ARBA" id="ARBA00023136"/>
    </source>
</evidence>
<dbReference type="PANTHER" id="PTHR24026:SF38">
    <property type="entry name" value="CADHERIN EGF LAG SEVEN-PASS G-TYPE RECEPTOR 3"/>
    <property type="match status" value="1"/>
</dbReference>
<dbReference type="CDD" id="cd07042">
    <property type="entry name" value="STAS_SulP_like_sulfate_transporter"/>
    <property type="match status" value="1"/>
</dbReference>
<gene>
    <name evidence="35" type="primary">CELSR3</name>
</gene>
<feature type="domain" description="G-protein coupled receptors family 2 profile 1" evidence="31">
    <location>
        <begin position="2109"/>
        <end position="2187"/>
    </location>
</feature>
<dbReference type="FunFam" id="2.10.25.10:FF:000113">
    <property type="entry name" value="Cadherin, EGF LAG seven-pass G-type receptor 3"/>
    <property type="match status" value="1"/>
</dbReference>
<dbReference type="KEGG" id="lww:102746375"/>
<keyword evidence="6 22" id="KW-0245">EGF-like domain</keyword>
<dbReference type="Gene3D" id="2.60.40.60">
    <property type="entry name" value="Cadherins"/>
    <property type="match status" value="9"/>
</dbReference>
<feature type="transmembrane region" description="Helical" evidence="25">
    <location>
        <begin position="2564"/>
        <end position="2584"/>
    </location>
</feature>
<evidence type="ECO:0000256" key="9">
    <source>
        <dbReference type="ARBA" id="ARBA00022729"/>
    </source>
</evidence>
<feature type="disulfide bond" evidence="23">
    <location>
        <begin position="2079"/>
        <end position="2096"/>
    </location>
</feature>
<dbReference type="SMART" id="SM00179">
    <property type="entry name" value="EGF_CA"/>
    <property type="match status" value="5"/>
</dbReference>
<dbReference type="PROSITE" id="PS50025">
    <property type="entry name" value="LAM_G_DOMAIN"/>
    <property type="match status" value="2"/>
</dbReference>
<keyword evidence="20 23" id="KW-0424">Laminin EGF-like domain</keyword>
<name>A0A7F8QR36_LEPWE</name>
<dbReference type="CDD" id="cd00110">
    <property type="entry name" value="LamG"/>
    <property type="match status" value="2"/>
</dbReference>
<dbReference type="FunFam" id="2.10.25.10:FF:000089">
    <property type="entry name" value="Cadherin EGF LAG seven-pass G-type receptor 3"/>
    <property type="match status" value="1"/>
</dbReference>
<evidence type="ECO:0000313" key="34">
    <source>
        <dbReference type="Proteomes" id="UP000245341"/>
    </source>
</evidence>
<dbReference type="InterPro" id="IPR056286">
    <property type="entry name" value="Cadherin_CELSR1-3_9th"/>
</dbReference>
<feature type="domain" description="EGF-like" evidence="28">
    <location>
        <begin position="1475"/>
        <end position="1514"/>
    </location>
</feature>
<evidence type="ECO:0000256" key="18">
    <source>
        <dbReference type="ARBA" id="ARBA00023224"/>
    </source>
</evidence>
<evidence type="ECO:0000256" key="22">
    <source>
        <dbReference type="PROSITE-ProRule" id="PRU00076"/>
    </source>
</evidence>
<keyword evidence="16 35" id="KW-0675">Receptor</keyword>
<keyword evidence="10" id="KW-0677">Repeat</keyword>
<dbReference type="Proteomes" id="UP000245341">
    <property type="component" value="Unplaced"/>
</dbReference>
<dbReference type="InterPro" id="IPR036445">
    <property type="entry name" value="GPCR_2_extracell_dom_sf"/>
</dbReference>
<feature type="disulfide bond" evidence="23">
    <location>
        <begin position="2098"/>
        <end position="2107"/>
    </location>
</feature>
<dbReference type="Pfam" id="PF00028">
    <property type="entry name" value="Cadherin"/>
    <property type="match status" value="8"/>
</dbReference>
<keyword evidence="5" id="KW-1003">Cell membrane</keyword>
<dbReference type="PROSITE" id="PS01248">
    <property type="entry name" value="EGF_LAM_1"/>
    <property type="match status" value="1"/>
</dbReference>
<dbReference type="Pfam" id="PF16489">
    <property type="entry name" value="GAIN"/>
    <property type="match status" value="1"/>
</dbReference>
<feature type="domain" description="GAIN-B" evidence="30">
    <location>
        <begin position="2373"/>
        <end position="2545"/>
    </location>
</feature>
<feature type="domain" description="EGF-like" evidence="28">
    <location>
        <begin position="1946"/>
        <end position="1979"/>
    </location>
</feature>
<feature type="domain" description="EGF-like" evidence="28">
    <location>
        <begin position="1722"/>
        <end position="1758"/>
    </location>
</feature>
<dbReference type="SUPFAM" id="SSF57196">
    <property type="entry name" value="EGF/Laminin"/>
    <property type="match status" value="4"/>
</dbReference>
<dbReference type="PANTHER" id="PTHR24026">
    <property type="entry name" value="FAT ATYPICAL CADHERIN-RELATED"/>
    <property type="match status" value="1"/>
</dbReference>
<dbReference type="InterPro" id="IPR020894">
    <property type="entry name" value="Cadherin_CS"/>
</dbReference>
<dbReference type="GO" id="GO:0005509">
    <property type="term" value="F:calcium ion binding"/>
    <property type="evidence" value="ECO:0007669"/>
    <property type="project" value="UniProtKB-UniRule"/>
</dbReference>
<dbReference type="PROSITE" id="PS00232">
    <property type="entry name" value="CADHERIN_1"/>
    <property type="match status" value="5"/>
</dbReference>
<dbReference type="CTD" id="1951"/>
<evidence type="ECO:0000259" key="32">
    <source>
        <dbReference type="PROSITE" id="PS50268"/>
    </source>
</evidence>
<dbReference type="PROSITE" id="PS50268">
    <property type="entry name" value="CADHERIN_2"/>
    <property type="match status" value="8"/>
</dbReference>